<organism evidence="2 3">
    <name type="scientific">Methanobrevibacter oralis</name>
    <dbReference type="NCBI Taxonomy" id="66851"/>
    <lineage>
        <taxon>Archaea</taxon>
        <taxon>Methanobacteriati</taxon>
        <taxon>Methanobacteriota</taxon>
        <taxon>Methanomada group</taxon>
        <taxon>Methanobacteria</taxon>
        <taxon>Methanobacteriales</taxon>
        <taxon>Methanobacteriaceae</taxon>
        <taxon>Methanobrevibacter</taxon>
    </lineage>
</organism>
<comment type="caution">
    <text evidence="2">The sequence shown here is derived from an EMBL/GenBank/DDBJ whole genome shotgun (WGS) entry which is preliminary data.</text>
</comment>
<dbReference type="Proteomes" id="UP000077428">
    <property type="component" value="Unassembled WGS sequence"/>
</dbReference>
<dbReference type="STRING" id="66851.MBORA_15690"/>
<feature type="transmembrane region" description="Helical" evidence="1">
    <location>
        <begin position="52"/>
        <end position="72"/>
    </location>
</feature>
<sequence>MRRCFFTMDSRQQLTTMYASRRHRREEQEELERKKRAAEQGNVKFEAKRESMFASAFATIIIIMFLGTVLAIPTMTVSFMLALFSIPLIILYYIIKGFNNKNKAKNQIYTCLYCQKQFKGATNKCPYCGNNINCDTNRYECTYCKTKFTGKHARCPKCNIPLYYK</sequence>
<feature type="transmembrane region" description="Helical" evidence="1">
    <location>
        <begin position="78"/>
        <end position="95"/>
    </location>
</feature>
<evidence type="ECO:0000256" key="1">
    <source>
        <dbReference type="SAM" id="Phobius"/>
    </source>
</evidence>
<evidence type="ECO:0000313" key="2">
    <source>
        <dbReference type="EMBL" id="KZX11324.1"/>
    </source>
</evidence>
<name>A0A165ZYD9_METOA</name>
<accession>A0A165ZYD9</accession>
<dbReference type="EMBL" id="LWMU01000092">
    <property type="protein sequence ID" value="KZX11324.1"/>
    <property type="molecule type" value="Genomic_DNA"/>
</dbReference>
<evidence type="ECO:0000313" key="3">
    <source>
        <dbReference type="Proteomes" id="UP000077428"/>
    </source>
</evidence>
<proteinExistence type="predicted"/>
<evidence type="ECO:0008006" key="4">
    <source>
        <dbReference type="Google" id="ProtNLM"/>
    </source>
</evidence>
<dbReference type="AlphaFoldDB" id="A0A165ZYD9"/>
<protein>
    <recommendedName>
        <fullName evidence="4">Double zinc ribbon</fullName>
    </recommendedName>
</protein>
<dbReference type="PATRIC" id="fig|66851.6.peg.1709"/>
<keyword evidence="1" id="KW-0812">Transmembrane</keyword>
<keyword evidence="1" id="KW-1133">Transmembrane helix</keyword>
<keyword evidence="3" id="KW-1185">Reference proteome</keyword>
<reference evidence="3" key="1">
    <citation type="journal article" date="2016" name="Genome Announc.">
        <title>Draft Genome Sequences of Methanobrevibacter curvatus DSM11111, Methanobrevibacter cuticularis DSM11139, Methanobrevibacter filiformis DSM11501, and Methanobrevibacter oralis DSM7256.</title>
        <authorList>
            <person name="Poehlein A."/>
            <person name="Seedorf H."/>
        </authorList>
    </citation>
    <scope>NUCLEOTIDE SEQUENCE [LARGE SCALE GENOMIC DNA]</scope>
    <source>
        <strain evidence="3">DSM 7256 / JCM 30027 / ZR</strain>
    </source>
</reference>
<keyword evidence="1" id="KW-0472">Membrane</keyword>
<gene>
    <name evidence="2" type="ORF">MBORA_15690</name>
</gene>